<name>A0A8S5TH12_9CAUD</name>
<organism evidence="1">
    <name type="scientific">Siphoviridae sp. ct6Ob18</name>
    <dbReference type="NCBI Taxonomy" id="2827783"/>
    <lineage>
        <taxon>Viruses</taxon>
        <taxon>Duplodnaviria</taxon>
        <taxon>Heunggongvirae</taxon>
        <taxon>Uroviricota</taxon>
        <taxon>Caudoviricetes</taxon>
    </lineage>
</organism>
<dbReference type="EMBL" id="BK032824">
    <property type="protein sequence ID" value="DAF62573.1"/>
    <property type="molecule type" value="Genomic_DNA"/>
</dbReference>
<proteinExistence type="predicted"/>
<accession>A0A8S5TH12</accession>
<reference evidence="1" key="1">
    <citation type="journal article" date="2021" name="Proc. Natl. Acad. Sci. U.S.A.">
        <title>A Catalog of Tens of Thousands of Viruses from Human Metagenomes Reveals Hidden Associations with Chronic Diseases.</title>
        <authorList>
            <person name="Tisza M.J."/>
            <person name="Buck C.B."/>
        </authorList>
    </citation>
    <scope>NUCLEOTIDE SEQUENCE</scope>
    <source>
        <strain evidence="1">Ct6Ob18</strain>
    </source>
</reference>
<protein>
    <submittedName>
        <fullName evidence="1">Uncharacterized protein</fullName>
    </submittedName>
</protein>
<evidence type="ECO:0000313" key="1">
    <source>
        <dbReference type="EMBL" id="DAF62573.1"/>
    </source>
</evidence>
<sequence>MNRIICKAGVLSKTIRLLPFITIYANPMKVGWKDFAIDIGWLCFAIGIRFNEASN</sequence>